<organism evidence="10 11">
    <name type="scientific">Cardamine amara subsp. amara</name>
    <dbReference type="NCBI Taxonomy" id="228776"/>
    <lineage>
        <taxon>Eukaryota</taxon>
        <taxon>Viridiplantae</taxon>
        <taxon>Streptophyta</taxon>
        <taxon>Embryophyta</taxon>
        <taxon>Tracheophyta</taxon>
        <taxon>Spermatophyta</taxon>
        <taxon>Magnoliopsida</taxon>
        <taxon>eudicotyledons</taxon>
        <taxon>Gunneridae</taxon>
        <taxon>Pentapetalae</taxon>
        <taxon>rosids</taxon>
        <taxon>malvids</taxon>
        <taxon>Brassicales</taxon>
        <taxon>Brassicaceae</taxon>
        <taxon>Cardamineae</taxon>
        <taxon>Cardamine</taxon>
    </lineage>
</organism>
<keyword evidence="4 8" id="KW-0812">Transmembrane</keyword>
<evidence type="ECO:0000256" key="6">
    <source>
        <dbReference type="ARBA" id="ARBA00022989"/>
    </source>
</evidence>
<keyword evidence="3 9" id="KW-0813">Transport</keyword>
<evidence type="ECO:0000256" key="3">
    <source>
        <dbReference type="ARBA" id="ARBA00022448"/>
    </source>
</evidence>
<keyword evidence="7 8" id="KW-0472">Membrane</keyword>
<evidence type="ECO:0000256" key="4">
    <source>
        <dbReference type="ARBA" id="ARBA00022692"/>
    </source>
</evidence>
<sequence length="317" mass="34704">MSDKAERLSFDYRSIRETVCNATAGAAAGVIAGTFVCPLDVIKVRLQVHGLPLTPISGRQRGTVIIRSLHNIVKNEGVKGMFRGLSPTIIALLPNWAVYFSVYGKLRDVLQSNDGKLSIGANVIASAIAGASTTIATNPLWVVHTRLVTQGMRPNVVPYQTVLSAFGRIYYEEGLRGLYSGLVPSLMGVSHVAIQFPVYEMIKQYMADKGNTSVETLSPGNTAVASSISKIIASVMTYPHEVIRSKLQEQRQVKNVEGQYSGVVDCIKKVYKREGVPGFYRGCATNLLRTTPQGVITFTSYEMINRYLRKIALPEKT</sequence>
<keyword evidence="11" id="KW-1185">Reference proteome</keyword>
<keyword evidence="5" id="KW-0677">Repeat</keyword>
<dbReference type="InterPro" id="IPR002067">
    <property type="entry name" value="MCP"/>
</dbReference>
<keyword evidence="6" id="KW-1133">Transmembrane helix</keyword>
<protein>
    <submittedName>
        <fullName evidence="10">Nicotinamide adenine dinucleotide transporter 2</fullName>
    </submittedName>
</protein>
<name>A0ABD0ZWP7_CARAN</name>
<reference evidence="10 11" key="1">
    <citation type="submission" date="2024-04" db="EMBL/GenBank/DDBJ databases">
        <title>Genome assembly C_amara_ONT_v2.</title>
        <authorList>
            <person name="Yant L."/>
            <person name="Moore C."/>
            <person name="Slenker M."/>
        </authorList>
    </citation>
    <scope>NUCLEOTIDE SEQUENCE [LARGE SCALE GENOMIC DNA]</scope>
    <source>
        <tissue evidence="10">Leaf</tissue>
    </source>
</reference>
<evidence type="ECO:0000256" key="7">
    <source>
        <dbReference type="ARBA" id="ARBA00023136"/>
    </source>
</evidence>
<evidence type="ECO:0000256" key="8">
    <source>
        <dbReference type="PROSITE-ProRule" id="PRU00282"/>
    </source>
</evidence>
<dbReference type="Gene3D" id="1.50.40.10">
    <property type="entry name" value="Mitochondrial carrier domain"/>
    <property type="match status" value="1"/>
</dbReference>
<dbReference type="Proteomes" id="UP001558713">
    <property type="component" value="Unassembled WGS sequence"/>
</dbReference>
<dbReference type="FunFam" id="1.50.40.10:FF:000075">
    <property type="entry name" value="Nicotinamide adenine dinucleotide transporter 2, mitochondrial"/>
    <property type="match status" value="1"/>
</dbReference>
<evidence type="ECO:0000256" key="9">
    <source>
        <dbReference type="RuleBase" id="RU000488"/>
    </source>
</evidence>
<dbReference type="PANTHER" id="PTHR45683">
    <property type="entry name" value="MITOCHONDRIAL NICOTINAMIDE ADENINE DINUCLEOTIDE TRANSPORTER 1-RELATED-RELATED"/>
    <property type="match status" value="1"/>
</dbReference>
<evidence type="ECO:0000256" key="2">
    <source>
        <dbReference type="ARBA" id="ARBA00006375"/>
    </source>
</evidence>
<feature type="repeat" description="Solcar" evidence="8">
    <location>
        <begin position="217"/>
        <end position="307"/>
    </location>
</feature>
<proteinExistence type="inferred from homology"/>
<dbReference type="EMBL" id="JBANAX010000655">
    <property type="protein sequence ID" value="KAL1199037.1"/>
    <property type="molecule type" value="Genomic_DNA"/>
</dbReference>
<evidence type="ECO:0000256" key="5">
    <source>
        <dbReference type="ARBA" id="ARBA00022737"/>
    </source>
</evidence>
<feature type="repeat" description="Solcar" evidence="8">
    <location>
        <begin position="117"/>
        <end position="205"/>
    </location>
</feature>
<comment type="caution">
    <text evidence="10">The sequence shown here is derived from an EMBL/GenBank/DDBJ whole genome shotgun (WGS) entry which is preliminary data.</text>
</comment>
<dbReference type="InterPro" id="IPR018108">
    <property type="entry name" value="MCP_transmembrane"/>
</dbReference>
<gene>
    <name evidence="10" type="ORF">V5N11_028375</name>
</gene>
<evidence type="ECO:0000256" key="1">
    <source>
        <dbReference type="ARBA" id="ARBA00004141"/>
    </source>
</evidence>
<dbReference type="PROSITE" id="PS50920">
    <property type="entry name" value="SOLCAR"/>
    <property type="match status" value="3"/>
</dbReference>
<dbReference type="GO" id="GO:0015215">
    <property type="term" value="F:nucleotide transmembrane transporter activity"/>
    <property type="evidence" value="ECO:0007669"/>
    <property type="project" value="UniProtKB-ARBA"/>
</dbReference>
<dbReference type="InterPro" id="IPR044712">
    <property type="entry name" value="SLC25A32-like"/>
</dbReference>
<comment type="similarity">
    <text evidence="2 9">Belongs to the mitochondrial carrier (TC 2.A.29) family.</text>
</comment>
<dbReference type="InterPro" id="IPR023395">
    <property type="entry name" value="MCP_dom_sf"/>
</dbReference>
<dbReference type="PRINTS" id="PR00926">
    <property type="entry name" value="MITOCARRIER"/>
</dbReference>
<dbReference type="Pfam" id="PF00153">
    <property type="entry name" value="Mito_carr"/>
    <property type="match status" value="3"/>
</dbReference>
<comment type="subcellular location">
    <subcellularLocation>
        <location evidence="1">Membrane</location>
        <topology evidence="1">Multi-pass membrane protein</topology>
    </subcellularLocation>
</comment>
<evidence type="ECO:0000313" key="10">
    <source>
        <dbReference type="EMBL" id="KAL1199037.1"/>
    </source>
</evidence>
<dbReference type="AlphaFoldDB" id="A0ABD0ZWP7"/>
<evidence type="ECO:0000313" key="11">
    <source>
        <dbReference type="Proteomes" id="UP001558713"/>
    </source>
</evidence>
<dbReference type="SUPFAM" id="SSF103506">
    <property type="entry name" value="Mitochondrial carrier"/>
    <property type="match status" value="1"/>
</dbReference>
<dbReference type="GO" id="GO:0016020">
    <property type="term" value="C:membrane"/>
    <property type="evidence" value="ECO:0007669"/>
    <property type="project" value="UniProtKB-SubCell"/>
</dbReference>
<feature type="repeat" description="Solcar" evidence="8">
    <location>
        <begin position="16"/>
        <end position="109"/>
    </location>
</feature>
<accession>A0ABD0ZWP7</accession>